<dbReference type="GO" id="GO:0005886">
    <property type="term" value="C:plasma membrane"/>
    <property type="evidence" value="ECO:0007669"/>
    <property type="project" value="UniProtKB-SubCell"/>
</dbReference>
<comment type="subunit">
    <text evidence="9">The complex comprises the extracytoplasmic solute receptor protein and the two transmembrane proteins.</text>
</comment>
<name>A0A558HN73_9GAMM</name>
<dbReference type="EMBL" id="VNFH01000005">
    <property type="protein sequence ID" value="TVU70557.1"/>
    <property type="molecule type" value="Genomic_DNA"/>
</dbReference>
<gene>
    <name evidence="11" type="ORF">FQP86_07945</name>
</gene>
<dbReference type="PANTHER" id="PTHR35011">
    <property type="entry name" value="2,3-DIKETO-L-GULONATE TRAP TRANSPORTER SMALL PERMEASE PROTEIN YIAM"/>
    <property type="match status" value="1"/>
</dbReference>
<organism evidence="11 12">
    <name type="scientific">Cobetia crustatorum</name>
    <dbReference type="NCBI Taxonomy" id="553385"/>
    <lineage>
        <taxon>Bacteria</taxon>
        <taxon>Pseudomonadati</taxon>
        <taxon>Pseudomonadota</taxon>
        <taxon>Gammaproteobacteria</taxon>
        <taxon>Oceanospirillales</taxon>
        <taxon>Halomonadaceae</taxon>
        <taxon>Cobetia</taxon>
    </lineage>
</organism>
<dbReference type="GO" id="GO:0015740">
    <property type="term" value="P:C4-dicarboxylate transport"/>
    <property type="evidence" value="ECO:0007669"/>
    <property type="project" value="TreeGrafter"/>
</dbReference>
<dbReference type="PANTHER" id="PTHR35011:SF10">
    <property type="entry name" value="TRAP TRANSPORTER SMALL PERMEASE PROTEIN"/>
    <property type="match status" value="1"/>
</dbReference>
<keyword evidence="7 9" id="KW-0472">Membrane</keyword>
<keyword evidence="12" id="KW-1185">Reference proteome</keyword>
<evidence type="ECO:0000256" key="1">
    <source>
        <dbReference type="ARBA" id="ARBA00004429"/>
    </source>
</evidence>
<feature type="transmembrane region" description="Helical" evidence="9">
    <location>
        <begin position="140"/>
        <end position="165"/>
    </location>
</feature>
<dbReference type="OrthoDB" id="26202at2"/>
<evidence type="ECO:0000256" key="6">
    <source>
        <dbReference type="ARBA" id="ARBA00022989"/>
    </source>
</evidence>
<sequence length="185" mass="19970">MTYFFDKLYRLGAWGAAACMLLICAVVSLQVFLRLIDAILVTFGAERLGFEISGVSEMAAFLLVGATFLSLAYTFTHHAHIRVTLVINRLPAAGRVWIESLALLIALALSVLITHELVALVGESLEYHDISSGLLALPLWIPQSVLVAGTSLLCLAILETLIATLRTAFTAPSRYVAPEPEDGAE</sequence>
<comment type="function">
    <text evidence="9">Part of the tripartite ATP-independent periplasmic (TRAP) transport system.</text>
</comment>
<evidence type="ECO:0000256" key="2">
    <source>
        <dbReference type="ARBA" id="ARBA00022448"/>
    </source>
</evidence>
<protein>
    <recommendedName>
        <fullName evidence="9">TRAP transporter small permease protein</fullName>
    </recommendedName>
</protein>
<evidence type="ECO:0000256" key="4">
    <source>
        <dbReference type="ARBA" id="ARBA00022519"/>
    </source>
</evidence>
<proteinExistence type="inferred from homology"/>
<reference evidence="11 12" key="1">
    <citation type="submission" date="2019-07" db="EMBL/GenBank/DDBJ databases">
        <title>Diversity of Bacteria from Kongsfjorden, Arctic.</title>
        <authorList>
            <person name="Yu Y."/>
        </authorList>
    </citation>
    <scope>NUCLEOTIDE SEQUENCE [LARGE SCALE GENOMIC DNA]</scope>
    <source>
        <strain evidence="11 12">SM1923</strain>
    </source>
</reference>
<dbReference type="AlphaFoldDB" id="A0A558HN73"/>
<keyword evidence="3" id="KW-1003">Cell membrane</keyword>
<evidence type="ECO:0000256" key="8">
    <source>
        <dbReference type="ARBA" id="ARBA00038436"/>
    </source>
</evidence>
<keyword evidence="4 9" id="KW-0997">Cell inner membrane</keyword>
<keyword evidence="2 9" id="KW-0813">Transport</keyword>
<dbReference type="GO" id="GO:0022857">
    <property type="term" value="F:transmembrane transporter activity"/>
    <property type="evidence" value="ECO:0007669"/>
    <property type="project" value="UniProtKB-UniRule"/>
</dbReference>
<dbReference type="Proteomes" id="UP000319941">
    <property type="component" value="Unassembled WGS sequence"/>
</dbReference>
<evidence type="ECO:0000256" key="3">
    <source>
        <dbReference type="ARBA" id="ARBA00022475"/>
    </source>
</evidence>
<evidence type="ECO:0000256" key="7">
    <source>
        <dbReference type="ARBA" id="ARBA00023136"/>
    </source>
</evidence>
<comment type="similarity">
    <text evidence="8 9">Belongs to the TRAP transporter small permease family.</text>
</comment>
<dbReference type="STRING" id="553385.GCA_000591415_01742"/>
<dbReference type="Pfam" id="PF04290">
    <property type="entry name" value="DctQ"/>
    <property type="match status" value="1"/>
</dbReference>
<keyword evidence="6 9" id="KW-1133">Transmembrane helix</keyword>
<feature type="transmembrane region" description="Helical" evidence="9">
    <location>
        <begin position="12"/>
        <end position="32"/>
    </location>
</feature>
<dbReference type="InterPro" id="IPR055348">
    <property type="entry name" value="DctQ"/>
</dbReference>
<evidence type="ECO:0000259" key="10">
    <source>
        <dbReference type="Pfam" id="PF04290"/>
    </source>
</evidence>
<dbReference type="RefSeq" id="WP_088742890.1">
    <property type="nucleotide sequence ID" value="NZ_CAWOWR010000107.1"/>
</dbReference>
<evidence type="ECO:0000313" key="12">
    <source>
        <dbReference type="Proteomes" id="UP000319941"/>
    </source>
</evidence>
<evidence type="ECO:0000256" key="5">
    <source>
        <dbReference type="ARBA" id="ARBA00022692"/>
    </source>
</evidence>
<evidence type="ECO:0000313" key="11">
    <source>
        <dbReference type="EMBL" id="TVU70557.1"/>
    </source>
</evidence>
<dbReference type="InterPro" id="IPR007387">
    <property type="entry name" value="TRAP_DctQ"/>
</dbReference>
<keyword evidence="5 9" id="KW-0812">Transmembrane</keyword>
<evidence type="ECO:0000256" key="9">
    <source>
        <dbReference type="RuleBase" id="RU369079"/>
    </source>
</evidence>
<accession>A0A558HN73</accession>
<feature type="domain" description="Tripartite ATP-independent periplasmic transporters DctQ component" evidence="10">
    <location>
        <begin position="23"/>
        <end position="166"/>
    </location>
</feature>
<feature type="transmembrane region" description="Helical" evidence="9">
    <location>
        <begin position="52"/>
        <end position="75"/>
    </location>
</feature>
<comment type="caution">
    <text evidence="11">The sequence shown here is derived from an EMBL/GenBank/DDBJ whole genome shotgun (WGS) entry which is preliminary data.</text>
</comment>
<feature type="transmembrane region" description="Helical" evidence="9">
    <location>
        <begin position="96"/>
        <end position="120"/>
    </location>
</feature>
<comment type="subcellular location">
    <subcellularLocation>
        <location evidence="1 9">Cell inner membrane</location>
        <topology evidence="1 9">Multi-pass membrane protein</topology>
    </subcellularLocation>
</comment>